<organism evidence="2">
    <name type="scientific">Amphimedon queenslandica</name>
    <name type="common">Sponge</name>
    <dbReference type="NCBI Taxonomy" id="400682"/>
    <lineage>
        <taxon>Eukaryota</taxon>
        <taxon>Metazoa</taxon>
        <taxon>Porifera</taxon>
        <taxon>Demospongiae</taxon>
        <taxon>Heteroscleromorpha</taxon>
        <taxon>Haplosclerida</taxon>
        <taxon>Niphatidae</taxon>
        <taxon>Amphimedon</taxon>
    </lineage>
</organism>
<keyword evidence="1" id="KW-1133">Transmembrane helix</keyword>
<proteinExistence type="predicted"/>
<dbReference type="AlphaFoldDB" id="A0A1X7UUU9"/>
<keyword evidence="1" id="KW-0812">Transmembrane</keyword>
<accession>A0A1X7UUU9</accession>
<dbReference type="InParanoid" id="A0A1X7UUU9"/>
<dbReference type="EnsemblMetazoa" id="Aqu2.1.31294_001">
    <property type="protein sequence ID" value="Aqu2.1.31294_001"/>
    <property type="gene ID" value="Aqu2.1.31294"/>
</dbReference>
<evidence type="ECO:0000313" key="2">
    <source>
        <dbReference type="EnsemblMetazoa" id="Aqu2.1.31294_001"/>
    </source>
</evidence>
<keyword evidence="1" id="KW-0472">Membrane</keyword>
<feature type="transmembrane region" description="Helical" evidence="1">
    <location>
        <begin position="17"/>
        <end position="35"/>
    </location>
</feature>
<reference evidence="2" key="1">
    <citation type="submission" date="2017-05" db="UniProtKB">
        <authorList>
            <consortium name="EnsemblMetazoa"/>
        </authorList>
    </citation>
    <scope>IDENTIFICATION</scope>
</reference>
<sequence>TQVPVCFKKKETVFESSLGTCPTILSAFIIATAYLSRSLPVSGTRVSSSPITGVQIVLYI</sequence>
<name>A0A1X7UUU9_AMPQE</name>
<protein>
    <submittedName>
        <fullName evidence="2">Uncharacterized protein</fullName>
    </submittedName>
</protein>
<evidence type="ECO:0000256" key="1">
    <source>
        <dbReference type="SAM" id="Phobius"/>
    </source>
</evidence>